<feature type="compositionally biased region" description="Polar residues" evidence="1">
    <location>
        <begin position="24"/>
        <end position="42"/>
    </location>
</feature>
<protein>
    <recommendedName>
        <fullName evidence="5">DUF4221 domain-containing protein</fullName>
    </recommendedName>
</protein>
<dbReference type="Proteomes" id="UP001370348">
    <property type="component" value="Chromosome"/>
</dbReference>
<evidence type="ECO:0000256" key="1">
    <source>
        <dbReference type="SAM" id="MobiDB-lite"/>
    </source>
</evidence>
<dbReference type="EMBL" id="CP089984">
    <property type="protein sequence ID" value="WXB19648.1"/>
    <property type="molecule type" value="Genomic_DNA"/>
</dbReference>
<evidence type="ECO:0000313" key="4">
    <source>
        <dbReference type="Proteomes" id="UP001370348"/>
    </source>
</evidence>
<dbReference type="PROSITE" id="PS51257">
    <property type="entry name" value="PROKAR_LIPOPROTEIN"/>
    <property type="match status" value="1"/>
</dbReference>
<feature type="region of interest" description="Disordered" evidence="1">
    <location>
        <begin position="22"/>
        <end position="44"/>
    </location>
</feature>
<name>A0ABZ2MAX3_9BACT</name>
<feature type="signal peptide" evidence="2">
    <location>
        <begin position="1"/>
        <end position="22"/>
    </location>
</feature>
<dbReference type="SUPFAM" id="SSF63829">
    <property type="entry name" value="Calcium-dependent phosphotriesterase"/>
    <property type="match status" value="1"/>
</dbReference>
<feature type="chain" id="PRO_5045860406" description="DUF4221 domain-containing protein" evidence="2">
    <location>
        <begin position="23"/>
        <end position="398"/>
    </location>
</feature>
<keyword evidence="4" id="KW-1185">Reference proteome</keyword>
<dbReference type="RefSeq" id="WP_394829253.1">
    <property type="nucleotide sequence ID" value="NZ_CP089984.1"/>
</dbReference>
<evidence type="ECO:0000313" key="3">
    <source>
        <dbReference type="EMBL" id="WXB19648.1"/>
    </source>
</evidence>
<evidence type="ECO:0000256" key="2">
    <source>
        <dbReference type="SAM" id="SignalP"/>
    </source>
</evidence>
<reference evidence="3 4" key="1">
    <citation type="submission" date="2021-12" db="EMBL/GenBank/DDBJ databases">
        <title>Discovery of the Pendulisporaceae a myxobacterial family with distinct sporulation behavior and unique specialized metabolism.</title>
        <authorList>
            <person name="Garcia R."/>
            <person name="Popoff A."/>
            <person name="Bader C.D."/>
            <person name="Loehr J."/>
            <person name="Walesch S."/>
            <person name="Walt C."/>
            <person name="Boldt J."/>
            <person name="Bunk B."/>
            <person name="Haeckl F.J.F.P.J."/>
            <person name="Gunesch A.P."/>
            <person name="Birkelbach J."/>
            <person name="Nuebel U."/>
            <person name="Pietschmann T."/>
            <person name="Bach T."/>
            <person name="Mueller R."/>
        </authorList>
    </citation>
    <scope>NUCLEOTIDE SEQUENCE [LARGE SCALE GENOMIC DNA]</scope>
    <source>
        <strain evidence="3 4">MSr11954</strain>
    </source>
</reference>
<proteinExistence type="predicted"/>
<accession>A0ABZ2MAX3</accession>
<sequence>MMPSKWVALSFVGWMLSACGEASDNPTSGSTEQPSTSASLASRGTDERAVGIAVDYAHSDKLIAGVAGGKEVVFVGQPLEGKIVALSRFTGEKLGELPPPPEGFSIPFIMHSLGEGRITVLAAGGLPRPDPFEPTKPTLHEFTYRVDRHHNFTATRIRDIRFTSVLVGFAEDFVRLDDGRYLLSDSILGSIWVVERDGSIVPGIVPRTFDRPDRIAKLAYCPTMPKIEVNGYPFLFSGSTMPGVAPLAVRDGTVYYHSTCARGLYSFPLRILRDGRPPYQRAGDIRLVAPTAPNLQVEELLDFTFNPYNRFDRWLYAADPLKLRVIRIDVETGRKQVVADDPELFDFPSSLGFLPPIAGISPLVVVSNQQERTPLTNDAVTETTFKLPFIVSKIFVGP</sequence>
<evidence type="ECO:0008006" key="5">
    <source>
        <dbReference type="Google" id="ProtNLM"/>
    </source>
</evidence>
<keyword evidence="2" id="KW-0732">Signal</keyword>
<organism evidence="3 4">
    <name type="scientific">Pendulispora albinea</name>
    <dbReference type="NCBI Taxonomy" id="2741071"/>
    <lineage>
        <taxon>Bacteria</taxon>
        <taxon>Pseudomonadati</taxon>
        <taxon>Myxococcota</taxon>
        <taxon>Myxococcia</taxon>
        <taxon>Myxococcales</taxon>
        <taxon>Sorangiineae</taxon>
        <taxon>Pendulisporaceae</taxon>
        <taxon>Pendulispora</taxon>
    </lineage>
</organism>
<gene>
    <name evidence="3" type="ORF">LZC94_20775</name>
</gene>